<dbReference type="OrthoDB" id="6159439at2759"/>
<evidence type="ECO:0000259" key="10">
    <source>
        <dbReference type="PROSITE" id="PS50071"/>
    </source>
</evidence>
<dbReference type="PROSITE" id="PS00027">
    <property type="entry name" value="HOMEOBOX_1"/>
    <property type="match status" value="1"/>
</dbReference>
<dbReference type="InterPro" id="IPR017970">
    <property type="entry name" value="Homeobox_CS"/>
</dbReference>
<keyword evidence="5 6" id="KW-0539">Nucleus</keyword>
<feature type="compositionally biased region" description="Low complexity" evidence="9">
    <location>
        <begin position="319"/>
        <end position="337"/>
    </location>
</feature>
<dbReference type="PRINTS" id="PR00026">
    <property type="entry name" value="ENGRAILED"/>
</dbReference>
<dbReference type="RefSeq" id="XP_007456424.1">
    <property type="nucleotide sequence ID" value="XM_007456362.1"/>
</dbReference>
<gene>
    <name evidence="12" type="primary">EN1</name>
</gene>
<keyword evidence="11" id="KW-1185">Reference proteome</keyword>
<evidence type="ECO:0000256" key="6">
    <source>
        <dbReference type="PROSITE-ProRule" id="PRU00108"/>
    </source>
</evidence>
<dbReference type="PANTHER" id="PTHR24341">
    <property type="entry name" value="HOMEOBOX PROTEIN ENGRAILED"/>
    <property type="match status" value="1"/>
</dbReference>
<sequence length="533" mass="55219">MRAFAQLSSEAADPALRAATGHSGAEDEAIAGLPAALSALISVGTRSPPRTLPGKGVGRLHPGDRKGGAAWLVPRGQRGGRREGACREPERREPGARTSASSSRRFPPACTLPRPGGVDPDPRRAGSRQEPPLGQEVEEGVGSDGGHGEQAALGVEHPAKRSVSESGSRCPRAAEKVQLGTLRARVSEDPRLTRRCSQLYELPLSTSPFEKLRLGPMGQLRLRRPGKDWRSGSLAPSGPGFTAAGQLLGVVEGPARERHGCPPRQLLVAAAAAAGGGAGGGRVERDRGQTGAGRDPVHPLGTRAPGAASLLCAPDANCGPPDGSPPATAGGAGASKAGNPAAAAAAAAAAVAAAAAAAAAKPSDSGGGSGGGVGSPGAQGAKYPEHSNPAILLMGSANGGPVVKTDSQQPLVWPAWVYCTRYSDRPSSGPRTRKLKKKKNEKEDKRPRTAFTAEQLQRLKAEFQANRYITEQRRQTLAQELSLNESQIKIWFQNKRAKIKKATGIKNGLALHLMAQGLYNHSTTTVQDKDESE</sequence>
<evidence type="ECO:0000256" key="5">
    <source>
        <dbReference type="ARBA" id="ARBA00023242"/>
    </source>
</evidence>
<evidence type="ECO:0000256" key="8">
    <source>
        <dbReference type="RuleBase" id="RU510713"/>
    </source>
</evidence>
<reference evidence="12" key="1">
    <citation type="submission" date="2025-08" db="UniProtKB">
        <authorList>
            <consortium name="RefSeq"/>
        </authorList>
    </citation>
    <scope>IDENTIFICATION</scope>
</reference>
<comment type="similarity">
    <text evidence="8">Belongs to the Engrailed homeobox family.</text>
</comment>
<dbReference type="PANTHER" id="PTHR24341:SF4">
    <property type="entry name" value="HOMEOBOX PROTEIN ENGRAILED-1"/>
    <property type="match status" value="1"/>
</dbReference>
<dbReference type="InterPro" id="IPR009057">
    <property type="entry name" value="Homeodomain-like_sf"/>
</dbReference>
<dbReference type="InterPro" id="IPR050720">
    <property type="entry name" value="Engrailed_Homeobox_TFs"/>
</dbReference>
<dbReference type="PROSITE" id="PS00033">
    <property type="entry name" value="ENGRAILED"/>
    <property type="match status" value="1"/>
</dbReference>
<dbReference type="InterPro" id="IPR020479">
    <property type="entry name" value="HD_metazoa"/>
</dbReference>
<dbReference type="InterPro" id="IPR001356">
    <property type="entry name" value="HD"/>
</dbReference>
<evidence type="ECO:0000313" key="11">
    <source>
        <dbReference type="Proteomes" id="UP000265300"/>
    </source>
</evidence>
<dbReference type="Pfam" id="PF00046">
    <property type="entry name" value="Homeodomain"/>
    <property type="match status" value="1"/>
</dbReference>
<dbReference type="STRING" id="118797.A0A340XB78"/>
<dbReference type="CTD" id="2019"/>
<dbReference type="GO" id="GO:0000981">
    <property type="term" value="F:DNA-binding transcription factor activity, RNA polymerase II-specific"/>
    <property type="evidence" value="ECO:0007669"/>
    <property type="project" value="InterPro"/>
</dbReference>
<name>A0A340XB78_LIPVE</name>
<dbReference type="InParanoid" id="A0A340XB78"/>
<evidence type="ECO:0000313" key="12">
    <source>
        <dbReference type="RefSeq" id="XP_007456424.1"/>
    </source>
</evidence>
<dbReference type="AlphaFoldDB" id="A0A340XB78"/>
<proteinExistence type="inferred from homology"/>
<dbReference type="GO" id="GO:0030182">
    <property type="term" value="P:neuron differentiation"/>
    <property type="evidence" value="ECO:0007669"/>
    <property type="project" value="TreeGrafter"/>
</dbReference>
<keyword evidence="3 6" id="KW-0238">DNA-binding</keyword>
<feature type="region of interest" description="Disordered" evidence="9">
    <location>
        <begin position="423"/>
        <end position="447"/>
    </location>
</feature>
<evidence type="ECO:0000256" key="1">
    <source>
        <dbReference type="ARBA" id="ARBA00004123"/>
    </source>
</evidence>
<dbReference type="GeneID" id="103086547"/>
<evidence type="ECO:0000256" key="4">
    <source>
        <dbReference type="ARBA" id="ARBA00023155"/>
    </source>
</evidence>
<feature type="domain" description="Homeobox" evidence="10">
    <location>
        <begin position="442"/>
        <end position="502"/>
    </location>
</feature>
<dbReference type="InterPro" id="IPR000747">
    <property type="entry name" value="HD_engrailed"/>
</dbReference>
<dbReference type="InterPro" id="IPR019549">
    <property type="entry name" value="Homeobox-engrailed_C-terminal"/>
</dbReference>
<organism evidence="11 12">
    <name type="scientific">Lipotes vexillifer</name>
    <name type="common">Yangtze river dolphin</name>
    <dbReference type="NCBI Taxonomy" id="118797"/>
    <lineage>
        <taxon>Eukaryota</taxon>
        <taxon>Metazoa</taxon>
        <taxon>Chordata</taxon>
        <taxon>Craniata</taxon>
        <taxon>Vertebrata</taxon>
        <taxon>Euteleostomi</taxon>
        <taxon>Mammalia</taxon>
        <taxon>Eutheria</taxon>
        <taxon>Laurasiatheria</taxon>
        <taxon>Artiodactyla</taxon>
        <taxon>Whippomorpha</taxon>
        <taxon>Cetacea</taxon>
        <taxon>Odontoceti</taxon>
        <taxon>Lipotidae</taxon>
        <taxon>Lipotes</taxon>
    </lineage>
</organism>
<feature type="region of interest" description="Disordered" evidence="9">
    <location>
        <begin position="1"/>
        <end position="25"/>
    </location>
</feature>
<dbReference type="Pfam" id="PF10525">
    <property type="entry name" value="Engrail_1_C_sig"/>
    <property type="match status" value="1"/>
</dbReference>
<dbReference type="Proteomes" id="UP000265300">
    <property type="component" value="Unplaced"/>
</dbReference>
<feature type="DNA-binding region" description="Homeobox" evidence="6">
    <location>
        <begin position="444"/>
        <end position="503"/>
    </location>
</feature>
<dbReference type="GO" id="GO:0000978">
    <property type="term" value="F:RNA polymerase II cis-regulatory region sequence-specific DNA binding"/>
    <property type="evidence" value="ECO:0007669"/>
    <property type="project" value="TreeGrafter"/>
</dbReference>
<evidence type="ECO:0000256" key="7">
    <source>
        <dbReference type="RuleBase" id="RU000682"/>
    </source>
</evidence>
<accession>A0A340XB78</accession>
<dbReference type="GO" id="GO:0005634">
    <property type="term" value="C:nucleus"/>
    <property type="evidence" value="ECO:0007669"/>
    <property type="project" value="UniProtKB-SubCell"/>
</dbReference>
<dbReference type="PRINTS" id="PR00024">
    <property type="entry name" value="HOMEOBOX"/>
</dbReference>
<feature type="region of interest" description="Disordered" evidence="9">
    <location>
        <begin position="361"/>
        <end position="384"/>
    </location>
</feature>
<dbReference type="SUPFAM" id="SSF46689">
    <property type="entry name" value="Homeodomain-like"/>
    <property type="match status" value="1"/>
</dbReference>
<comment type="subcellular location">
    <subcellularLocation>
        <location evidence="1 6 7">Nucleus</location>
    </subcellularLocation>
</comment>
<dbReference type="Gene3D" id="1.10.10.60">
    <property type="entry name" value="Homeodomain-like"/>
    <property type="match status" value="1"/>
</dbReference>
<keyword evidence="4 6" id="KW-0371">Homeobox</keyword>
<dbReference type="InterPro" id="IPR019737">
    <property type="entry name" value="Homeobox-engrailed_CS"/>
</dbReference>
<evidence type="ECO:0000256" key="3">
    <source>
        <dbReference type="ARBA" id="ARBA00023125"/>
    </source>
</evidence>
<dbReference type="SMART" id="SM00389">
    <property type="entry name" value="HOX"/>
    <property type="match status" value="1"/>
</dbReference>
<dbReference type="KEGG" id="lve:103086547"/>
<dbReference type="FunFam" id="1.10.10.60:FF:000167">
    <property type="entry name" value="Homeobox protein engrailed-like"/>
    <property type="match status" value="1"/>
</dbReference>
<protein>
    <recommendedName>
        <fullName evidence="8">Homeobox protein engrailed-like</fullName>
    </recommendedName>
</protein>
<evidence type="ECO:0000256" key="2">
    <source>
        <dbReference type="ARBA" id="ARBA00022473"/>
    </source>
</evidence>
<feature type="region of interest" description="Disordered" evidence="9">
    <location>
        <begin position="44"/>
        <end position="175"/>
    </location>
</feature>
<keyword evidence="2" id="KW-0217">Developmental protein</keyword>
<feature type="compositionally biased region" description="Gly residues" evidence="9">
    <location>
        <begin position="365"/>
        <end position="377"/>
    </location>
</feature>
<feature type="compositionally biased region" description="Basic and acidic residues" evidence="9">
    <location>
        <begin position="80"/>
        <end position="95"/>
    </location>
</feature>
<dbReference type="PROSITE" id="PS50071">
    <property type="entry name" value="HOMEOBOX_2"/>
    <property type="match status" value="1"/>
</dbReference>
<dbReference type="CDD" id="cd00086">
    <property type="entry name" value="homeodomain"/>
    <property type="match status" value="1"/>
</dbReference>
<evidence type="ECO:0000256" key="9">
    <source>
        <dbReference type="SAM" id="MobiDB-lite"/>
    </source>
</evidence>
<feature type="region of interest" description="Disordered" evidence="9">
    <location>
        <begin position="273"/>
        <end position="337"/>
    </location>
</feature>